<dbReference type="Proteomes" id="UP000253977">
    <property type="component" value="Unassembled WGS sequence"/>
</dbReference>
<protein>
    <submittedName>
        <fullName evidence="4">DUF4174 domain-containing protein</fullName>
    </submittedName>
</protein>
<feature type="chain" id="PRO_5016919102" evidence="2">
    <location>
        <begin position="23"/>
        <end position="161"/>
    </location>
</feature>
<name>A0A369TP59_9RHOB</name>
<proteinExistence type="predicted"/>
<evidence type="ECO:0000313" key="5">
    <source>
        <dbReference type="Proteomes" id="UP000253977"/>
    </source>
</evidence>
<dbReference type="OrthoDB" id="7362103at2"/>
<dbReference type="EMBL" id="QPMK01000003">
    <property type="protein sequence ID" value="RDD67089.1"/>
    <property type="molecule type" value="Genomic_DNA"/>
</dbReference>
<dbReference type="InterPro" id="IPR025232">
    <property type="entry name" value="DUF4174"/>
</dbReference>
<dbReference type="AlphaFoldDB" id="A0A369TP59"/>
<feature type="domain" description="DUF4174" evidence="3">
    <location>
        <begin position="50"/>
        <end position="151"/>
    </location>
</feature>
<keyword evidence="1 2" id="KW-0732">Signal</keyword>
<organism evidence="4 5">
    <name type="scientific">Thalassococcus profundi</name>
    <dbReference type="NCBI Taxonomy" id="2282382"/>
    <lineage>
        <taxon>Bacteria</taxon>
        <taxon>Pseudomonadati</taxon>
        <taxon>Pseudomonadota</taxon>
        <taxon>Alphaproteobacteria</taxon>
        <taxon>Rhodobacterales</taxon>
        <taxon>Roseobacteraceae</taxon>
        <taxon>Thalassococcus</taxon>
    </lineage>
</organism>
<evidence type="ECO:0000256" key="1">
    <source>
        <dbReference type="ARBA" id="ARBA00022729"/>
    </source>
</evidence>
<evidence type="ECO:0000313" key="4">
    <source>
        <dbReference type="EMBL" id="RDD67089.1"/>
    </source>
</evidence>
<accession>A0A369TP59</accession>
<sequence length="161" mass="17923">MKTCLTLALALGLASAASGVSAQSAGSSAAPIQAPVQTEEMILDAAEVDLNDLLWLKRPLVVFADSPADPRYVQQMQLLTERLDVLDERDVVIVTDTDPDARSQPRRQLRPRGFMTVVLAKDGSVVLRKPEPWAVRELTRNIDKLPLRQQEVRDRRDALRQ</sequence>
<reference evidence="4 5" key="1">
    <citation type="submission" date="2018-07" db="EMBL/GenBank/DDBJ databases">
        <title>Thalassococcus profundi sp. nov., a marine bacterium isolated from deep seawater of Okinawa Trough.</title>
        <authorList>
            <person name="Yu M."/>
        </authorList>
    </citation>
    <scope>NUCLEOTIDE SEQUENCE [LARGE SCALE GENOMIC DNA]</scope>
    <source>
        <strain evidence="4 5">WRAS1</strain>
    </source>
</reference>
<comment type="caution">
    <text evidence="4">The sequence shown here is derived from an EMBL/GenBank/DDBJ whole genome shotgun (WGS) entry which is preliminary data.</text>
</comment>
<dbReference type="Pfam" id="PF13778">
    <property type="entry name" value="DUF4174"/>
    <property type="match status" value="1"/>
</dbReference>
<keyword evidence="5" id="KW-1185">Reference proteome</keyword>
<evidence type="ECO:0000259" key="3">
    <source>
        <dbReference type="Pfam" id="PF13778"/>
    </source>
</evidence>
<feature type="signal peptide" evidence="2">
    <location>
        <begin position="1"/>
        <end position="22"/>
    </location>
</feature>
<evidence type="ECO:0000256" key="2">
    <source>
        <dbReference type="SAM" id="SignalP"/>
    </source>
</evidence>
<gene>
    <name evidence="4" type="ORF">DU478_04935</name>
</gene>